<dbReference type="Proteomes" id="UP000501168">
    <property type="component" value="Chromosome"/>
</dbReference>
<evidence type="ECO:0000256" key="7">
    <source>
        <dbReference type="HAMAP-Rule" id="MF_00853"/>
    </source>
</evidence>
<dbReference type="HAMAP" id="MF_00853">
    <property type="entry name" value="HemG"/>
    <property type="match status" value="1"/>
</dbReference>
<dbReference type="EC" id="1.3.5.3" evidence="7"/>
<keyword evidence="4 7" id="KW-0560">Oxidoreductase</keyword>
<keyword evidence="2 7" id="KW-0288">FMN</keyword>
<dbReference type="PANTHER" id="PTHR38030:SF2">
    <property type="entry name" value="PROTOPORPHYRINOGEN IX DEHYDROGENASE [QUINONE]"/>
    <property type="match status" value="1"/>
</dbReference>
<dbReference type="InterPro" id="IPR008254">
    <property type="entry name" value="Flavodoxin/NO_synth"/>
</dbReference>
<comment type="pathway">
    <text evidence="7">Porphyrin-containing compound metabolism; protoporphyrin-IX biosynthesis; protoporphyrin-IX from protoporphyrinogen-IX: step 1/1.</text>
</comment>
<dbReference type="PANTHER" id="PTHR38030">
    <property type="entry name" value="PROTOPORPHYRINOGEN IX DEHYDROGENASE [MENAQUINONE]"/>
    <property type="match status" value="1"/>
</dbReference>
<evidence type="ECO:0000256" key="5">
    <source>
        <dbReference type="ARBA" id="ARBA00023136"/>
    </source>
</evidence>
<comment type="subcellular location">
    <subcellularLocation>
        <location evidence="7">Cell membrane</location>
        <topology evidence="7">Peripheral membrane protein</topology>
    </subcellularLocation>
</comment>
<keyword evidence="6 7" id="KW-0627">Porphyrin biosynthesis</keyword>
<proteinExistence type="inferred from homology"/>
<gene>
    <name evidence="7 9" type="primary">hemG</name>
    <name evidence="9" type="ORF">IPMB12_03295</name>
</gene>
<dbReference type="RefSeq" id="WP_166914932.1">
    <property type="nucleotide sequence ID" value="NZ_CP050253.1"/>
</dbReference>
<dbReference type="InterPro" id="IPR026816">
    <property type="entry name" value="Flavodoxin_dom"/>
</dbReference>
<dbReference type="InParanoid" id="A0A6G9IAP4"/>
<dbReference type="InterPro" id="IPR029039">
    <property type="entry name" value="Flavoprotein-like_sf"/>
</dbReference>
<comment type="catalytic activity">
    <reaction evidence="7">
        <text>protoporphyrinogen IX + 3 a menaquinone = protoporphyrin IX + 3 a menaquinol</text>
        <dbReference type="Rhea" id="RHEA:27409"/>
        <dbReference type="Rhea" id="RHEA-COMP:9537"/>
        <dbReference type="Rhea" id="RHEA-COMP:9539"/>
        <dbReference type="ChEBI" id="CHEBI:16374"/>
        <dbReference type="ChEBI" id="CHEBI:18151"/>
        <dbReference type="ChEBI" id="CHEBI:57306"/>
        <dbReference type="ChEBI" id="CHEBI:57307"/>
        <dbReference type="EC" id="1.3.5.3"/>
    </reaction>
</comment>
<dbReference type="SUPFAM" id="SSF52218">
    <property type="entry name" value="Flavoproteins"/>
    <property type="match status" value="1"/>
</dbReference>
<dbReference type="NCBIfam" id="NF008316">
    <property type="entry name" value="PRK11104.1"/>
    <property type="match status" value="1"/>
</dbReference>
<evidence type="ECO:0000256" key="3">
    <source>
        <dbReference type="ARBA" id="ARBA00022741"/>
    </source>
</evidence>
<evidence type="ECO:0000313" key="10">
    <source>
        <dbReference type="Proteomes" id="UP000501168"/>
    </source>
</evidence>
<organism evidence="9 10">
    <name type="scientific">Zophobihabitans entericus</name>
    <dbReference type="NCBI Taxonomy" id="1635327"/>
    <lineage>
        <taxon>Bacteria</taxon>
        <taxon>Pseudomonadati</taxon>
        <taxon>Pseudomonadota</taxon>
        <taxon>Gammaproteobacteria</taxon>
        <taxon>Orbales</taxon>
        <taxon>Orbaceae</taxon>
        <taxon>Zophobihabitans</taxon>
    </lineage>
</organism>
<comment type="similarity">
    <text evidence="7">Belongs to the HemG family.</text>
</comment>
<dbReference type="GO" id="GO:0070819">
    <property type="term" value="F:menaquinone-dependent protoporphyrinogen oxidase activity"/>
    <property type="evidence" value="ECO:0007669"/>
    <property type="project" value="UniProtKB-UniRule"/>
</dbReference>
<dbReference type="FunCoup" id="A0A6G9IAP4">
    <property type="interactions" value="122"/>
</dbReference>
<feature type="domain" description="Flavodoxin-like" evidence="8">
    <location>
        <begin position="3"/>
        <end position="176"/>
    </location>
</feature>
<dbReference type="Gene3D" id="3.40.50.360">
    <property type="match status" value="1"/>
</dbReference>
<keyword evidence="7" id="KW-1003">Cell membrane</keyword>
<comment type="function">
    <text evidence="7">Catalyzes the 6-electron oxidation of protoporphyrinogen IX to form protoporphyrin IX; under anaerobic conditions uses menaquinone as an electron acceptor, under aerobic conditions uses ubiquinone as an electron acceptor.</text>
</comment>
<dbReference type="PROSITE" id="PS50902">
    <property type="entry name" value="FLAVODOXIN_LIKE"/>
    <property type="match status" value="1"/>
</dbReference>
<keyword evidence="3 7" id="KW-0547">Nucleotide-binding</keyword>
<dbReference type="InterPro" id="IPR044264">
    <property type="entry name" value="HemG"/>
</dbReference>
<dbReference type="Pfam" id="PF12724">
    <property type="entry name" value="Flavodoxin_5"/>
    <property type="match status" value="1"/>
</dbReference>
<keyword evidence="5" id="KW-0472">Membrane</keyword>
<dbReference type="GO" id="GO:0005886">
    <property type="term" value="C:plasma membrane"/>
    <property type="evidence" value="ECO:0007669"/>
    <property type="project" value="UniProtKB-SubCell"/>
</dbReference>
<evidence type="ECO:0000256" key="4">
    <source>
        <dbReference type="ARBA" id="ARBA00023002"/>
    </source>
</evidence>
<accession>A0A6G9IAP4</accession>
<dbReference type="EMBL" id="CP050253">
    <property type="protein sequence ID" value="QIQ20794.1"/>
    <property type="molecule type" value="Genomic_DNA"/>
</dbReference>
<evidence type="ECO:0000256" key="1">
    <source>
        <dbReference type="ARBA" id="ARBA00022630"/>
    </source>
</evidence>
<dbReference type="KEGG" id="orb:IPMB12_03295"/>
<sequence>MKVLLLYTTREGQTRKIMQRIAEQLTTDIEYDLVHLKSETMINLSHYQGVLVGSSIRYGYYPQALKKFITENYYELNHMFTAFFGVNMVARKPNKNTPETNLYTRKFLEKSPWKPTMAAVFAGALYYPRYGTLDRNMIRLIMWMGKGETDVKKPIVEYTNWEKVTEFAQNFSQKLVLEMNKKTES</sequence>
<evidence type="ECO:0000259" key="8">
    <source>
        <dbReference type="PROSITE" id="PS50902"/>
    </source>
</evidence>
<keyword evidence="1 7" id="KW-0285">Flavoprotein</keyword>
<dbReference type="InterPro" id="IPR052200">
    <property type="entry name" value="Protoporphyrinogen_IX_DH"/>
</dbReference>
<evidence type="ECO:0000256" key="6">
    <source>
        <dbReference type="ARBA" id="ARBA00023244"/>
    </source>
</evidence>
<dbReference type="AlphaFoldDB" id="A0A6G9IAP4"/>
<reference evidence="9 10" key="1">
    <citation type="submission" date="2020-03" db="EMBL/GenBank/DDBJ databases">
        <title>Complete genome sequence of Orbus sp. IPMB12 (BCRC 80908).</title>
        <authorList>
            <person name="Lo W.-S."/>
            <person name="Chang T.-H."/>
            <person name="Kuo C.-H."/>
        </authorList>
    </citation>
    <scope>NUCLEOTIDE SEQUENCE [LARGE SCALE GENOMIC DNA]</scope>
    <source>
        <strain evidence="9 10">IPMB12</strain>
    </source>
</reference>
<dbReference type="GO" id="GO:0010181">
    <property type="term" value="F:FMN binding"/>
    <property type="evidence" value="ECO:0007669"/>
    <property type="project" value="UniProtKB-UniRule"/>
</dbReference>
<dbReference type="UniPathway" id="UPA00251">
    <property type="reaction ID" value="UER00324"/>
</dbReference>
<dbReference type="GO" id="GO:0004729">
    <property type="term" value="F:oxygen-dependent protoporphyrinogen oxidase activity"/>
    <property type="evidence" value="ECO:0007669"/>
    <property type="project" value="InterPro"/>
</dbReference>
<comment type="cofactor">
    <cofactor evidence="7">
        <name>FMN</name>
        <dbReference type="ChEBI" id="CHEBI:58210"/>
    </cofactor>
    <text evidence="7">Binds 1 FMN non-covalently per subunit.</text>
</comment>
<name>A0A6G9IAP4_9GAMM</name>
<evidence type="ECO:0000313" key="9">
    <source>
        <dbReference type="EMBL" id="QIQ20794.1"/>
    </source>
</evidence>
<dbReference type="GO" id="GO:0006782">
    <property type="term" value="P:protoporphyrinogen IX biosynthetic process"/>
    <property type="evidence" value="ECO:0007669"/>
    <property type="project" value="UniProtKB-UniRule"/>
</dbReference>
<evidence type="ECO:0000256" key="2">
    <source>
        <dbReference type="ARBA" id="ARBA00022643"/>
    </source>
</evidence>
<comment type="catalytic activity">
    <reaction evidence="7">
        <text>protoporphyrinogen IX + 3 a quinone = protoporphyrin IX + 3 a quinol</text>
        <dbReference type="Rhea" id="RHEA:65032"/>
        <dbReference type="ChEBI" id="CHEBI:24646"/>
        <dbReference type="ChEBI" id="CHEBI:57306"/>
        <dbReference type="ChEBI" id="CHEBI:57307"/>
        <dbReference type="ChEBI" id="CHEBI:132124"/>
        <dbReference type="EC" id="1.3.5.3"/>
    </reaction>
</comment>
<protein>
    <recommendedName>
        <fullName evidence="7">Protoporphyrinogen IX dehydrogenase [quinone]</fullName>
        <ecNumber evidence="7">1.3.5.3</ecNumber>
    </recommendedName>
    <alternativeName>
        <fullName evidence="7">Protoporphyrinogen IX dehydrogenase [menaquinone]</fullName>
    </alternativeName>
    <alternativeName>
        <fullName evidence="7">Protoporphyrinogen IX dehydrogenase [ubiquinone]</fullName>
    </alternativeName>
    <alternativeName>
        <fullName evidence="7">Protoporphyrinogen oxidase</fullName>
        <shortName evidence="7">PPO</shortName>
    </alternativeName>
</protein>
<comment type="catalytic activity">
    <reaction evidence="7">
        <text>protoporphyrinogen IX + 3 a ubiquinone = protoporphyrin IX + 3 a ubiquinol</text>
        <dbReference type="Rhea" id="RHEA:63936"/>
        <dbReference type="Rhea" id="RHEA-COMP:9565"/>
        <dbReference type="Rhea" id="RHEA-COMP:9566"/>
        <dbReference type="ChEBI" id="CHEBI:16389"/>
        <dbReference type="ChEBI" id="CHEBI:17976"/>
        <dbReference type="ChEBI" id="CHEBI:57306"/>
        <dbReference type="ChEBI" id="CHEBI:57307"/>
    </reaction>
</comment>
<keyword evidence="10" id="KW-1185">Reference proteome</keyword>